<name>A0A812SIW9_SYMPI</name>
<reference evidence="2" key="1">
    <citation type="submission" date="2021-02" db="EMBL/GenBank/DDBJ databases">
        <authorList>
            <person name="Dougan E. K."/>
            <person name="Rhodes N."/>
            <person name="Thang M."/>
            <person name="Chan C."/>
        </authorList>
    </citation>
    <scope>NUCLEOTIDE SEQUENCE</scope>
</reference>
<dbReference type="OrthoDB" id="419670at2759"/>
<protein>
    <submittedName>
        <fullName evidence="2">Uncharacterized protein</fullName>
    </submittedName>
</protein>
<evidence type="ECO:0000313" key="3">
    <source>
        <dbReference type="Proteomes" id="UP000649617"/>
    </source>
</evidence>
<evidence type="ECO:0000313" key="2">
    <source>
        <dbReference type="EMBL" id="CAE7476047.1"/>
    </source>
</evidence>
<dbReference type="AlphaFoldDB" id="A0A812SIW9"/>
<dbReference type="EMBL" id="CAJNIZ010024335">
    <property type="protein sequence ID" value="CAE7476047.1"/>
    <property type="molecule type" value="Genomic_DNA"/>
</dbReference>
<evidence type="ECO:0000256" key="1">
    <source>
        <dbReference type="SAM" id="MobiDB-lite"/>
    </source>
</evidence>
<organism evidence="2 3">
    <name type="scientific">Symbiodinium pilosum</name>
    <name type="common">Dinoflagellate</name>
    <dbReference type="NCBI Taxonomy" id="2952"/>
    <lineage>
        <taxon>Eukaryota</taxon>
        <taxon>Sar</taxon>
        <taxon>Alveolata</taxon>
        <taxon>Dinophyceae</taxon>
        <taxon>Suessiales</taxon>
        <taxon>Symbiodiniaceae</taxon>
        <taxon>Symbiodinium</taxon>
    </lineage>
</organism>
<keyword evidence="3" id="KW-1185">Reference proteome</keyword>
<feature type="region of interest" description="Disordered" evidence="1">
    <location>
        <begin position="232"/>
        <end position="269"/>
    </location>
</feature>
<feature type="region of interest" description="Disordered" evidence="1">
    <location>
        <begin position="194"/>
        <end position="213"/>
    </location>
</feature>
<comment type="caution">
    <text evidence="2">The sequence shown here is derived from an EMBL/GenBank/DDBJ whole genome shotgun (WGS) entry which is preliminary data.</text>
</comment>
<dbReference type="Proteomes" id="UP000649617">
    <property type="component" value="Unassembled WGS sequence"/>
</dbReference>
<accession>A0A812SIW9</accession>
<proteinExistence type="predicted"/>
<gene>
    <name evidence="2" type="ORF">SPIL2461_LOCUS12104</name>
</gene>
<sequence length="420" mass="45215">MFGGFLVFNADTGAPVYHRRFHSGFGLPIAEQQPSLADPVGLALQLFAFSRFSDGLPSAPRLQSLRFGRAGTVGSIFLASTSLPDPIVKDATLRLTLVVFGDLNPSLGSRLSQSLLADFAEENVTSIQVLHPEQNHEPSHHKTTWHFHSLDSSLESVVDWLADDVARALRQFPPWVCVLRFDQEKAKGKLNIGHVEVGTPRPPAEPPASARGRPKSFARRIMHQFQGLAAAAMGTPRASSVDAKPNKPGEAGDAARGQPAKWLGRGSPQQPMDKEYFALTAFMYEGPEGCATQPLPAKTSEPVLDAAKCLLTPSLTGSGWTLLELGSGSWFRHASQCHFSLALTAGGRSHVLIPFSAVYEGTDEALKSLNQAALHEICNGVRRKLDSEVQTLLQWIDSPAGSTACGVPGASQKAQPHKRP</sequence>